<accession>A0A841FVT4</accession>
<dbReference type="InterPro" id="IPR013126">
    <property type="entry name" value="Hsp_70_fam"/>
</dbReference>
<evidence type="ECO:0000313" key="9">
    <source>
        <dbReference type="EMBL" id="MBB6038873.1"/>
    </source>
</evidence>
<dbReference type="RefSeq" id="WP_184791744.1">
    <property type="nucleotide sequence ID" value="NZ_BONT01000059.1"/>
</dbReference>
<dbReference type="SUPFAM" id="SSF53067">
    <property type="entry name" value="Actin-like ATPase domain"/>
    <property type="match status" value="2"/>
</dbReference>
<evidence type="ECO:0000256" key="5">
    <source>
        <dbReference type="ARBA" id="ARBA00023186"/>
    </source>
</evidence>
<evidence type="ECO:0000256" key="6">
    <source>
        <dbReference type="RuleBase" id="RU003322"/>
    </source>
</evidence>
<organism evidence="9 10">
    <name type="scientific">Phytomonospora endophytica</name>
    <dbReference type="NCBI Taxonomy" id="714109"/>
    <lineage>
        <taxon>Bacteria</taxon>
        <taxon>Bacillati</taxon>
        <taxon>Actinomycetota</taxon>
        <taxon>Actinomycetes</taxon>
        <taxon>Micromonosporales</taxon>
        <taxon>Micromonosporaceae</taxon>
        <taxon>Phytomonospora</taxon>
    </lineage>
</organism>
<keyword evidence="10" id="KW-1185">Reference proteome</keyword>
<dbReference type="EMBL" id="JACHGT010000018">
    <property type="protein sequence ID" value="MBB6038873.1"/>
    <property type="molecule type" value="Genomic_DNA"/>
</dbReference>
<evidence type="ECO:0000256" key="1">
    <source>
        <dbReference type="ARBA" id="ARBA00007381"/>
    </source>
</evidence>
<feature type="transmembrane region" description="Helical" evidence="8">
    <location>
        <begin position="478"/>
        <end position="500"/>
    </location>
</feature>
<protein>
    <submittedName>
        <fullName evidence="9">Actin-like ATPase involved in cell morphogenesis</fullName>
    </submittedName>
</protein>
<feature type="transmembrane region" description="Helical" evidence="8">
    <location>
        <begin position="547"/>
        <end position="571"/>
    </location>
</feature>
<keyword evidence="3 6" id="KW-0067">ATP-binding</keyword>
<dbReference type="GO" id="GO:0005524">
    <property type="term" value="F:ATP binding"/>
    <property type="evidence" value="ECO:0007669"/>
    <property type="project" value="UniProtKB-KW"/>
</dbReference>
<keyword evidence="4" id="KW-0346">Stress response</keyword>
<feature type="transmembrane region" description="Helical" evidence="8">
    <location>
        <begin position="583"/>
        <end position="604"/>
    </location>
</feature>
<feature type="transmembrane region" description="Helical" evidence="8">
    <location>
        <begin position="386"/>
        <end position="407"/>
    </location>
</feature>
<keyword evidence="8" id="KW-0812">Transmembrane</keyword>
<dbReference type="PROSITE" id="PS00329">
    <property type="entry name" value="HSP70_2"/>
    <property type="match status" value="1"/>
</dbReference>
<feature type="compositionally biased region" description="Pro residues" evidence="7">
    <location>
        <begin position="352"/>
        <end position="363"/>
    </location>
</feature>
<proteinExistence type="inferred from homology"/>
<comment type="caution">
    <text evidence="9">The sequence shown here is derived from an EMBL/GenBank/DDBJ whole genome shotgun (WGS) entry which is preliminary data.</text>
</comment>
<dbReference type="GO" id="GO:0140662">
    <property type="term" value="F:ATP-dependent protein folding chaperone"/>
    <property type="evidence" value="ECO:0007669"/>
    <property type="project" value="InterPro"/>
</dbReference>
<dbReference type="Proteomes" id="UP000548476">
    <property type="component" value="Unassembled WGS sequence"/>
</dbReference>
<dbReference type="InterPro" id="IPR043129">
    <property type="entry name" value="ATPase_NBD"/>
</dbReference>
<dbReference type="PANTHER" id="PTHR19375">
    <property type="entry name" value="HEAT SHOCK PROTEIN 70KDA"/>
    <property type="match status" value="1"/>
</dbReference>
<feature type="transmembrane region" description="Helical" evidence="8">
    <location>
        <begin position="449"/>
        <end position="472"/>
    </location>
</feature>
<gene>
    <name evidence="9" type="ORF">HNR73_006759</name>
</gene>
<feature type="region of interest" description="Disordered" evidence="7">
    <location>
        <begin position="349"/>
        <end position="376"/>
    </location>
</feature>
<keyword evidence="8" id="KW-0472">Membrane</keyword>
<evidence type="ECO:0000256" key="4">
    <source>
        <dbReference type="ARBA" id="ARBA00023016"/>
    </source>
</evidence>
<evidence type="ECO:0000256" key="8">
    <source>
        <dbReference type="SAM" id="Phobius"/>
    </source>
</evidence>
<evidence type="ECO:0000313" key="10">
    <source>
        <dbReference type="Proteomes" id="UP000548476"/>
    </source>
</evidence>
<evidence type="ECO:0000256" key="2">
    <source>
        <dbReference type="ARBA" id="ARBA00022741"/>
    </source>
</evidence>
<reference evidence="9 10" key="1">
    <citation type="submission" date="2020-08" db="EMBL/GenBank/DDBJ databases">
        <title>Genomic Encyclopedia of Type Strains, Phase IV (KMG-IV): sequencing the most valuable type-strain genomes for metagenomic binning, comparative biology and taxonomic classification.</title>
        <authorList>
            <person name="Goeker M."/>
        </authorList>
    </citation>
    <scope>NUCLEOTIDE SEQUENCE [LARGE SCALE GENOMIC DNA]</scope>
    <source>
        <strain evidence="9 10">YIM 65646</strain>
    </source>
</reference>
<evidence type="ECO:0000256" key="7">
    <source>
        <dbReference type="SAM" id="MobiDB-lite"/>
    </source>
</evidence>
<feature type="transmembrane region" description="Helical" evidence="8">
    <location>
        <begin position="516"/>
        <end position="535"/>
    </location>
</feature>
<keyword evidence="8" id="KW-1133">Transmembrane helix</keyword>
<dbReference type="Gene3D" id="3.30.420.40">
    <property type="match status" value="2"/>
</dbReference>
<evidence type="ECO:0000256" key="3">
    <source>
        <dbReference type="ARBA" id="ARBA00022840"/>
    </source>
</evidence>
<dbReference type="PRINTS" id="PR00301">
    <property type="entry name" value="HEATSHOCK70"/>
</dbReference>
<keyword evidence="5" id="KW-0143">Chaperone</keyword>
<dbReference type="InterPro" id="IPR018181">
    <property type="entry name" value="Heat_shock_70_CS"/>
</dbReference>
<dbReference type="Pfam" id="PF00012">
    <property type="entry name" value="HSP70"/>
    <property type="match status" value="1"/>
</dbReference>
<dbReference type="AlphaFoldDB" id="A0A841FVT4"/>
<dbReference type="Gene3D" id="3.90.640.10">
    <property type="entry name" value="Actin, Chain A, domain 4"/>
    <property type="match status" value="1"/>
</dbReference>
<feature type="transmembrane region" description="Helical" evidence="8">
    <location>
        <begin position="639"/>
        <end position="658"/>
    </location>
</feature>
<comment type="similarity">
    <text evidence="1 6">Belongs to the heat shock protein 70 family.</text>
</comment>
<name>A0A841FVT4_9ACTN</name>
<keyword evidence="2 6" id="KW-0547">Nucleotide-binding</keyword>
<sequence>MSVLGVDFGTSHTVAVLRRDDGTTSPLLFDGSPLLPSAVCAEPDGTLLTGRDAVHSARLRPERFEPHPKRRVDDGTVLLGDTEVSVVALFAAVLSRVRFEAARVLGGAPARTIVTHPAVWGPARRLVLSDACTRAGLGPVDLVPEPVAAARNFAARPGTAIPPGHAVVVYDFGGGTFDASVVAAGPTGFEVLAVDGLDDLGGVDIDHALTTHIGARFSGDERWTALTNPADAATRRHHRAFTEDVRTAKERLSRQQHVDLLVPLLDSDTHLTRTELETVTEPLLGRAVRLTQAVMRAAAVPRERIAGVFLVGGSSRMPSAATTLHRGTGIAPTVIDQPELVVATGATMAAPMAPPTPPRPTSPPRHDPRPATPTGGRMTPLEALHWVQLVVMALFVFATVIACVVTPPPVVLFWTMAVPFGLVFPLTGLAATARGIVLIGRDPERAARTIVLTQSIVLGVSAFGGGVLVVMGVPPIPVVRFVPAALIVLSGVSLGMALLGRPPRFIPQWTAGRTPLIAQTAMLTIVALIGLWGWADILSNGPGPLTSPVAVSLLAVLLALTVLAVNATWLNGRGPITASRHRFLLACQWIWLTTAGLYALPWLYLPFHRLIATEGVEEGMFAMSDGWLHGGTADHANDLALWLTVTSAAPTVLAIMQLTRMPRQAVSHPSATIAP</sequence>
<feature type="transmembrane region" description="Helical" evidence="8">
    <location>
        <begin position="413"/>
        <end position="437"/>
    </location>
</feature>